<feature type="compositionally biased region" description="Gly residues" evidence="1">
    <location>
        <begin position="108"/>
        <end position="121"/>
    </location>
</feature>
<feature type="region of interest" description="Disordered" evidence="1">
    <location>
        <begin position="1"/>
        <end position="20"/>
    </location>
</feature>
<evidence type="ECO:0000313" key="2">
    <source>
        <dbReference type="EMBL" id="EUA07305.1"/>
    </source>
</evidence>
<dbReference type="GO" id="GO:0016787">
    <property type="term" value="F:hydrolase activity"/>
    <property type="evidence" value="ECO:0007669"/>
    <property type="project" value="UniProtKB-KW"/>
</dbReference>
<reference evidence="2" key="1">
    <citation type="submission" date="2014-01" db="EMBL/GenBank/DDBJ databases">
        <authorList>
            <person name="Brown-Elliot B."/>
            <person name="Wallace R."/>
            <person name="Lenaerts A."/>
            <person name="Ordway D."/>
            <person name="DeGroote M.A."/>
            <person name="Parker T."/>
            <person name="Sizemore C."/>
            <person name="Tallon L.J."/>
            <person name="Sadzewicz L.K."/>
            <person name="Sengamalay N."/>
            <person name="Fraser C.M."/>
            <person name="Hine E."/>
            <person name="Shefchek K.A."/>
            <person name="Das S.P."/>
            <person name="Tettelin H."/>
        </authorList>
    </citation>
    <scope>NUCLEOTIDE SEQUENCE [LARGE SCALE GENOMIC DNA]</scope>
    <source>
        <strain evidence="2">4042</strain>
    </source>
</reference>
<name>X7YLS7_MYCXE</name>
<sequence length="134" mass="13948">MSVARSMTRRAHAEDPYADEDFEVLDADRSYVVTTPDGVPLAVREAGQQTPADGGVRSRLLSAHGRVPFPAHPAERGVGPAGPDDLLRPARPRPFRRSLARDLHGDPTGQGPGNGAAGGRSAGPVVLVGHSMGA</sequence>
<comment type="caution">
    <text evidence="2">The sequence shown here is derived from an EMBL/GenBank/DDBJ whole genome shotgun (WGS) entry which is preliminary data.</text>
</comment>
<proteinExistence type="predicted"/>
<organism evidence="2">
    <name type="scientific">Mycobacterium xenopi 4042</name>
    <dbReference type="NCBI Taxonomy" id="1299334"/>
    <lineage>
        <taxon>Bacteria</taxon>
        <taxon>Bacillati</taxon>
        <taxon>Actinomycetota</taxon>
        <taxon>Actinomycetes</taxon>
        <taxon>Mycobacteriales</taxon>
        <taxon>Mycobacteriaceae</taxon>
        <taxon>Mycobacterium</taxon>
    </lineage>
</organism>
<dbReference type="PATRIC" id="fig|1299334.3.peg.10150"/>
<keyword evidence="2" id="KW-0012">Acyltransferase</keyword>
<dbReference type="EMBL" id="JAOB01000093">
    <property type="protein sequence ID" value="EUA07305.1"/>
    <property type="molecule type" value="Genomic_DNA"/>
</dbReference>
<evidence type="ECO:0000256" key="1">
    <source>
        <dbReference type="SAM" id="MobiDB-lite"/>
    </source>
</evidence>
<protein>
    <submittedName>
        <fullName evidence="2">Putative hydrolase/acyltransferase of alpha/beta superfamily domain protein</fullName>
    </submittedName>
</protein>
<feature type="region of interest" description="Disordered" evidence="1">
    <location>
        <begin position="67"/>
        <end position="134"/>
    </location>
</feature>
<keyword evidence="2" id="KW-0378">Hydrolase</keyword>
<accession>X7YLS7</accession>
<dbReference type="AlphaFoldDB" id="X7YLS7"/>
<dbReference type="GO" id="GO:0016746">
    <property type="term" value="F:acyltransferase activity"/>
    <property type="evidence" value="ECO:0007669"/>
    <property type="project" value="UniProtKB-KW"/>
</dbReference>
<keyword evidence="2" id="KW-0808">Transferase</keyword>
<gene>
    <name evidence="2" type="ORF">I553_0567</name>
</gene>